<gene>
    <name evidence="1" type="ORF">XD93_0395</name>
</gene>
<protein>
    <submittedName>
        <fullName evidence="1">Uncharacterized protein</fullName>
    </submittedName>
</protein>
<name>A0A101HI43_9BACT</name>
<dbReference type="Proteomes" id="UP000053904">
    <property type="component" value="Unassembled WGS sequence"/>
</dbReference>
<organism evidence="1 2">
    <name type="scientific">candidate division WS6 bacterium 34_10</name>
    <dbReference type="NCBI Taxonomy" id="1641389"/>
    <lineage>
        <taxon>Bacteria</taxon>
        <taxon>Candidatus Dojkabacteria</taxon>
    </lineage>
</organism>
<evidence type="ECO:0000313" key="2">
    <source>
        <dbReference type="Proteomes" id="UP000053904"/>
    </source>
</evidence>
<proteinExistence type="predicted"/>
<accession>A0A101HI43</accession>
<evidence type="ECO:0000313" key="1">
    <source>
        <dbReference type="EMBL" id="KUK77333.1"/>
    </source>
</evidence>
<dbReference type="AlphaFoldDB" id="A0A101HI43"/>
<dbReference type="EMBL" id="LGGO01000043">
    <property type="protein sequence ID" value="KUK77333.1"/>
    <property type="molecule type" value="Genomic_DNA"/>
</dbReference>
<sequence length="266" mass="30934">MNIETQYSNVETSWNESHLINDAINSKGISTEEASEIIYKELLPKIFHTKIFVELPEERLRDMDKTQGEALRDLLDKEYENGSTVLDTLSENNVSLAIAMQEGCDEDPLMVESLQRLNEKDINPTLWLVLDDKLGYWTNKANVEESVEKLERIIVWSKENSIKFDKIGLDYEPPIELLKGLINFNIPSTIKELYKYTEESIENRKKLGNLQKYIDSKLEMIMEKYNVGIETYAAMEPLRSLSNWLTLYPNNDSETVSITYTHHYHL</sequence>
<reference evidence="2" key="1">
    <citation type="journal article" date="2015" name="MBio">
        <title>Genome-Resolved Metagenomic Analysis Reveals Roles for Candidate Phyla and Other Microbial Community Members in Biogeochemical Transformations in Oil Reservoirs.</title>
        <authorList>
            <person name="Hu P."/>
            <person name="Tom L."/>
            <person name="Singh A."/>
            <person name="Thomas B.C."/>
            <person name="Baker B.J."/>
            <person name="Piceno Y.M."/>
            <person name="Andersen G.L."/>
            <person name="Banfield J.F."/>
        </authorList>
    </citation>
    <scope>NUCLEOTIDE SEQUENCE [LARGE SCALE GENOMIC DNA]</scope>
</reference>
<comment type="caution">
    <text evidence="1">The sequence shown here is derived from an EMBL/GenBank/DDBJ whole genome shotgun (WGS) entry which is preliminary data.</text>
</comment>